<feature type="transmembrane region" description="Helical" evidence="3">
    <location>
        <begin position="286"/>
        <end position="305"/>
    </location>
</feature>
<accession>Q39RL3</accession>
<feature type="transmembrane region" description="Helical" evidence="3">
    <location>
        <begin position="364"/>
        <end position="385"/>
    </location>
</feature>
<dbReference type="AlphaFoldDB" id="Q39RL3"/>
<evidence type="ECO:0000256" key="2">
    <source>
        <dbReference type="ARBA" id="ARBA00022803"/>
    </source>
</evidence>
<keyword evidence="2" id="KW-0802">TPR repeat</keyword>
<dbReference type="RefSeq" id="WP_011366115.1">
    <property type="nucleotide sequence ID" value="NC_007517.1"/>
</dbReference>
<evidence type="ECO:0000313" key="5">
    <source>
        <dbReference type="Proteomes" id="UP000007073"/>
    </source>
</evidence>
<dbReference type="Gene3D" id="1.25.40.10">
    <property type="entry name" value="Tetratricopeptide repeat domain"/>
    <property type="match status" value="1"/>
</dbReference>
<keyword evidence="3" id="KW-0812">Transmembrane</keyword>
<dbReference type="EMBL" id="CP000148">
    <property type="protein sequence ID" value="ABB33111.1"/>
    <property type="molecule type" value="Genomic_DNA"/>
</dbReference>
<dbReference type="KEGG" id="gme:Gmet_2893"/>
<feature type="transmembrane region" description="Helical" evidence="3">
    <location>
        <begin position="311"/>
        <end position="332"/>
    </location>
</feature>
<sequence length="497" mass="55523">MTGIRKRTVLLFFLATTVVVYGNTFLNDWTYDDVPVIVQNPDAHSLKGFVENSRPGRPLRELTYIPEYHLFGEKPAGYRVQQLAWHGMNGFLLVLVFGLLGVELPYALLGALFFLVHPLQSESVANLSHRKELLTLFFSLVSLYGYVKAAALAGGRRVAFMAVAVAGYVVALLANETVITLPLLVILVECYGMPRERRILLRRPLLLAVSGAIAAAYLLYTFRGFIRPEQLLTIYSKNSFMASRSYLPLFMGSMTAFGFYLWKIVLPVGLAPEYTFRLAESFLQPWALLSGTLLVVLVTVMVRAARRLPLLSLGIGWFFVFWLPVSNLVPVAYLAADRYMYLCLPGVGLALAVLLQRLRSAKVEAGFCAVLLVLAVLTAIQNGYWRTEHTLWRHAVAVNPDSTWVQETVALSYLLTDETDKAVAHAREAIRLNRLNTRAYLTLAKAEERRGNLAEAVKNYEFFAAYGGMEYPSEAADVQASLPALRERLALQKTNLQ</sequence>
<reference evidence="4 5" key="2">
    <citation type="journal article" date="2009" name="BMC Microbiol.">
        <title>The genome sequence of Geobacter metallireducens: features of metabolism, physiology and regulation common and dissimilar to Geobacter sulfurreducens.</title>
        <authorList>
            <person name="Aklujkar M."/>
            <person name="Krushkal J."/>
            <person name="DiBartolo G."/>
            <person name="Lapidus A."/>
            <person name="Land M.L."/>
            <person name="Lovley D.R."/>
        </authorList>
    </citation>
    <scope>NUCLEOTIDE SEQUENCE [LARGE SCALE GENOMIC DNA]</scope>
    <source>
        <strain evidence="5">ATCC 53774 / DSM 7210 / GS-15</strain>
    </source>
</reference>
<keyword evidence="3" id="KW-1133">Transmembrane helix</keyword>
<dbReference type="Proteomes" id="UP000007073">
    <property type="component" value="Chromosome"/>
</dbReference>
<proteinExistence type="predicted"/>
<dbReference type="PANTHER" id="PTHR44227:SF3">
    <property type="entry name" value="PROTEIN O-MANNOSYL-TRANSFERASE TMTC4"/>
    <property type="match status" value="1"/>
</dbReference>
<dbReference type="STRING" id="269799.Gmet_2893"/>
<evidence type="ECO:0000313" key="4">
    <source>
        <dbReference type="EMBL" id="ABB33111.1"/>
    </source>
</evidence>
<feature type="transmembrane region" description="Helical" evidence="3">
    <location>
        <begin position="246"/>
        <end position="265"/>
    </location>
</feature>
<dbReference type="InterPro" id="IPR011990">
    <property type="entry name" value="TPR-like_helical_dom_sf"/>
</dbReference>
<protein>
    <submittedName>
        <fullName evidence="4">Membrane protein, putative</fullName>
    </submittedName>
</protein>
<reference evidence="4 5" key="1">
    <citation type="submission" date="2005-10" db="EMBL/GenBank/DDBJ databases">
        <title>Complete sequence of Geobacter metallireducens GS-15.</title>
        <authorList>
            <consortium name="US DOE Joint Genome Institute"/>
            <person name="Copeland A."/>
            <person name="Lucas S."/>
            <person name="Lapidus A."/>
            <person name="Barry K."/>
            <person name="Detter J.C."/>
            <person name="Glavina T."/>
            <person name="Hammon N."/>
            <person name="Israni S."/>
            <person name="Pitluck S."/>
            <person name="Di Bartolo G."/>
            <person name="Chain P."/>
            <person name="Schmutz J."/>
            <person name="Larimer F."/>
            <person name="Land M."/>
            <person name="Kyrpides N."/>
            <person name="Ivanova N."/>
            <person name="Richardson P."/>
        </authorList>
    </citation>
    <scope>NUCLEOTIDE SEQUENCE [LARGE SCALE GENOMIC DNA]</scope>
    <source>
        <strain evidence="5">ATCC 53774 / DSM 7210 / GS-15</strain>
    </source>
</reference>
<dbReference type="PANTHER" id="PTHR44227">
    <property type="match status" value="1"/>
</dbReference>
<keyword evidence="1" id="KW-0677">Repeat</keyword>
<feature type="transmembrane region" description="Helical" evidence="3">
    <location>
        <begin position="204"/>
        <end position="226"/>
    </location>
</feature>
<feature type="transmembrane region" description="Helical" evidence="3">
    <location>
        <begin position="91"/>
        <end position="113"/>
    </location>
</feature>
<keyword evidence="5" id="KW-1185">Reference proteome</keyword>
<feature type="transmembrane region" description="Helical" evidence="3">
    <location>
        <begin position="339"/>
        <end position="358"/>
    </location>
</feature>
<evidence type="ECO:0000256" key="1">
    <source>
        <dbReference type="ARBA" id="ARBA00022737"/>
    </source>
</evidence>
<dbReference type="InterPro" id="IPR052346">
    <property type="entry name" value="O-mannosyl-transferase_TMTC"/>
</dbReference>
<feature type="transmembrane region" description="Helical" evidence="3">
    <location>
        <begin position="133"/>
        <end position="153"/>
    </location>
</feature>
<keyword evidence="3" id="KW-0472">Membrane</keyword>
<dbReference type="SUPFAM" id="SSF48452">
    <property type="entry name" value="TPR-like"/>
    <property type="match status" value="1"/>
</dbReference>
<name>Q39RL3_GEOMG</name>
<dbReference type="eggNOG" id="COG0457">
    <property type="taxonomic scope" value="Bacteria"/>
</dbReference>
<dbReference type="HOGENOM" id="CLU_548309_0_0_7"/>
<evidence type="ECO:0000256" key="3">
    <source>
        <dbReference type="SAM" id="Phobius"/>
    </source>
</evidence>
<organism evidence="4 5">
    <name type="scientific">Geobacter metallireducens (strain ATCC 53774 / DSM 7210 / GS-15)</name>
    <dbReference type="NCBI Taxonomy" id="269799"/>
    <lineage>
        <taxon>Bacteria</taxon>
        <taxon>Pseudomonadati</taxon>
        <taxon>Thermodesulfobacteriota</taxon>
        <taxon>Desulfuromonadia</taxon>
        <taxon>Geobacterales</taxon>
        <taxon>Geobacteraceae</taxon>
        <taxon>Geobacter</taxon>
    </lineage>
</organism>
<gene>
    <name evidence="4" type="ordered locus">Gmet_2893</name>
</gene>
<feature type="transmembrane region" description="Helical" evidence="3">
    <location>
        <begin position="159"/>
        <end position="192"/>
    </location>
</feature>